<dbReference type="Proteomes" id="UP001337655">
    <property type="component" value="Unassembled WGS sequence"/>
</dbReference>
<dbReference type="EMBL" id="JAVRRT010000002">
    <property type="protein sequence ID" value="KAK5174593.1"/>
    <property type="molecule type" value="Genomic_DNA"/>
</dbReference>
<keyword evidence="3" id="KW-1185">Reference proteome</keyword>
<dbReference type="AlphaFoldDB" id="A0AAV9PNJ7"/>
<reference evidence="2 3" key="1">
    <citation type="submission" date="2023-08" db="EMBL/GenBank/DDBJ databases">
        <title>Black Yeasts Isolated from many extreme environments.</title>
        <authorList>
            <person name="Coleine C."/>
            <person name="Stajich J.E."/>
            <person name="Selbmann L."/>
        </authorList>
    </citation>
    <scope>NUCLEOTIDE SEQUENCE [LARGE SCALE GENOMIC DNA]</scope>
    <source>
        <strain evidence="2 3">CCFEE 5935</strain>
    </source>
</reference>
<feature type="compositionally biased region" description="Low complexity" evidence="1">
    <location>
        <begin position="15"/>
        <end position="34"/>
    </location>
</feature>
<evidence type="ECO:0000256" key="1">
    <source>
        <dbReference type="SAM" id="MobiDB-lite"/>
    </source>
</evidence>
<feature type="region of interest" description="Disordered" evidence="1">
    <location>
        <begin position="370"/>
        <end position="390"/>
    </location>
</feature>
<feature type="compositionally biased region" description="Basic residues" evidence="1">
    <location>
        <begin position="1"/>
        <end position="11"/>
    </location>
</feature>
<sequence length="390" mass="42679">MPSSLRRRLQKRAVGSELSGASDGDDSSLNSSSSQENVKAALTRKTKVQAPIDRDDLSSTPPPPPPKSPDEMLARNISPPQSLLDRYKKRAARLPPAGNVEAPPQRQQTGMISAFGEDFETSDAHDPFDNCQSPKSSALDVQDKSETRTFGGVQFDMMRKKDRAGEAPVADPIEDGSKYERRFTRSQSRRQQRMDSAGDAAGLKDVDASKDHLAPPATTMAGGVRLVRTPSPRTSQATQEPQDQDVDELAQTPNSSPALQHSPRLPTRPLTHMKAALLPNRYSPVDPSLSPRPLNLPHRGKSNANHTRSRSITSVAVHPPVNIDMPPMFVWTSPLPTTSRPTDPWIASKRWTCCQCGPMDPDDKPAQTIVEQKEQGTRRTNDVFGCGMAE</sequence>
<dbReference type="GeneID" id="89923022"/>
<evidence type="ECO:0000313" key="3">
    <source>
        <dbReference type="Proteomes" id="UP001337655"/>
    </source>
</evidence>
<protein>
    <submittedName>
        <fullName evidence="2">Uncharacterized protein</fullName>
    </submittedName>
</protein>
<feature type="compositionally biased region" description="Basic and acidic residues" evidence="1">
    <location>
        <begin position="370"/>
        <end position="381"/>
    </location>
</feature>
<name>A0AAV9PNJ7_9PEZI</name>
<accession>A0AAV9PNJ7</accession>
<proteinExistence type="predicted"/>
<gene>
    <name evidence="2" type="ORF">LTR77_001674</name>
</gene>
<feature type="compositionally biased region" description="Polar residues" evidence="1">
    <location>
        <begin position="231"/>
        <end position="241"/>
    </location>
</feature>
<feature type="region of interest" description="Disordered" evidence="1">
    <location>
        <begin position="1"/>
        <end position="267"/>
    </location>
</feature>
<organism evidence="2 3">
    <name type="scientific">Saxophila tyrrhenica</name>
    <dbReference type="NCBI Taxonomy" id="1690608"/>
    <lineage>
        <taxon>Eukaryota</taxon>
        <taxon>Fungi</taxon>
        <taxon>Dikarya</taxon>
        <taxon>Ascomycota</taxon>
        <taxon>Pezizomycotina</taxon>
        <taxon>Dothideomycetes</taxon>
        <taxon>Dothideomycetidae</taxon>
        <taxon>Mycosphaerellales</taxon>
        <taxon>Extremaceae</taxon>
        <taxon>Saxophila</taxon>
    </lineage>
</organism>
<evidence type="ECO:0000313" key="2">
    <source>
        <dbReference type="EMBL" id="KAK5174593.1"/>
    </source>
</evidence>
<comment type="caution">
    <text evidence="2">The sequence shown here is derived from an EMBL/GenBank/DDBJ whole genome shotgun (WGS) entry which is preliminary data.</text>
</comment>
<feature type="compositionally biased region" description="Basic and acidic residues" evidence="1">
    <location>
        <begin position="202"/>
        <end position="213"/>
    </location>
</feature>
<feature type="region of interest" description="Disordered" evidence="1">
    <location>
        <begin position="281"/>
        <end position="311"/>
    </location>
</feature>
<dbReference type="RefSeq" id="XP_064663262.1">
    <property type="nucleotide sequence ID" value="XM_064798935.1"/>
</dbReference>
<feature type="compositionally biased region" description="Polar residues" evidence="1">
    <location>
        <begin position="302"/>
        <end position="311"/>
    </location>
</feature>